<dbReference type="GO" id="GO:0030122">
    <property type="term" value="C:AP-2 adaptor complex"/>
    <property type="evidence" value="ECO:0007669"/>
    <property type="project" value="TreeGrafter"/>
</dbReference>
<proteinExistence type="predicted"/>
<feature type="transmembrane region" description="Helical" evidence="8">
    <location>
        <begin position="264"/>
        <end position="283"/>
    </location>
</feature>
<keyword evidence="6 8" id="KW-0472">Membrane</keyword>
<feature type="transmembrane region" description="Helical" evidence="8">
    <location>
        <begin position="353"/>
        <end position="375"/>
    </location>
</feature>
<feature type="transmembrane region" description="Helical" evidence="8">
    <location>
        <begin position="316"/>
        <end position="341"/>
    </location>
</feature>
<evidence type="ECO:0000256" key="8">
    <source>
        <dbReference type="SAM" id="Phobius"/>
    </source>
</evidence>
<dbReference type="InterPro" id="IPR036259">
    <property type="entry name" value="MFS_trans_sf"/>
</dbReference>
<feature type="transmembrane region" description="Helical" evidence="8">
    <location>
        <begin position="127"/>
        <end position="151"/>
    </location>
</feature>
<dbReference type="Proteomes" id="UP001458880">
    <property type="component" value="Unassembled WGS sequence"/>
</dbReference>
<comment type="subcellular location">
    <subcellularLocation>
        <location evidence="1">Membrane</location>
        <topology evidence="1">Multi-pass membrane protein</topology>
    </subcellularLocation>
</comment>
<dbReference type="AlphaFoldDB" id="A0AAW1MFA4"/>
<evidence type="ECO:0000313" key="10">
    <source>
        <dbReference type="Proteomes" id="UP001458880"/>
    </source>
</evidence>
<sequence length="405" mass="44307">MTALIFDDYNDNEHQELQKIKKKSLDPTESAKKRSILRDLILSFLVVGSVGNSTVPWTVLAPVSTNTTRSSPEATIFYIAKDVAQIITSPFVGGLIDKIGPDIPYLCGGITMFLSTVTLAFSKKPVFLLFARISHGIGSAFTEISTITIIANMFTTTIVRSKCLGLVTVFASFGLYLIVRRVDLAVLLLLACMPLVNGIAAFRALFKLKAEEAKEFQTTKSAPISYFKILIDPYIMICAGALTVSNIPLTNGFFDFQIFTDDTAVLLFFAHTLGIAAAVQLTIKFSNHRWLITLVGLILEGVSCFAIAFIDSKISLELIVSIIAFSVGMVRAAVLPTFACIMEIRHAPIYGSVYAIASQFYSLAFVVSPMVGYLYLGPVGFTTIAVSMGLFSTMYAPILYFVRRF</sequence>
<dbReference type="EMBL" id="JASPKY010000054">
    <property type="protein sequence ID" value="KAK9744837.1"/>
    <property type="molecule type" value="Genomic_DNA"/>
</dbReference>
<feature type="transmembrane region" description="Helical" evidence="8">
    <location>
        <begin position="40"/>
        <end position="63"/>
    </location>
</feature>
<keyword evidence="4" id="KW-0532">Neurotransmitter transport</keyword>
<feature type="transmembrane region" description="Helical" evidence="8">
    <location>
        <begin position="163"/>
        <end position="179"/>
    </location>
</feature>
<feature type="transmembrane region" description="Helical" evidence="8">
    <location>
        <begin position="290"/>
        <end position="310"/>
    </location>
</feature>
<dbReference type="SUPFAM" id="SSF103473">
    <property type="entry name" value="MFS general substrate transporter"/>
    <property type="match status" value="1"/>
</dbReference>
<evidence type="ECO:0000256" key="1">
    <source>
        <dbReference type="ARBA" id="ARBA00004141"/>
    </source>
</evidence>
<gene>
    <name evidence="9" type="ORF">QE152_g7416</name>
</gene>
<dbReference type="Pfam" id="PF07690">
    <property type="entry name" value="MFS_1"/>
    <property type="match status" value="1"/>
</dbReference>
<dbReference type="GO" id="GO:0005277">
    <property type="term" value="F:acetylcholine transmembrane transporter activity"/>
    <property type="evidence" value="ECO:0007669"/>
    <property type="project" value="TreeGrafter"/>
</dbReference>
<feature type="transmembrane region" description="Helical" evidence="8">
    <location>
        <begin position="226"/>
        <end position="244"/>
    </location>
</feature>
<evidence type="ECO:0000313" key="9">
    <source>
        <dbReference type="EMBL" id="KAK9744837.1"/>
    </source>
</evidence>
<name>A0AAW1MFA4_POPJA</name>
<evidence type="ECO:0000256" key="6">
    <source>
        <dbReference type="ARBA" id="ARBA00023136"/>
    </source>
</evidence>
<dbReference type="PANTHER" id="PTHR23506">
    <property type="entry name" value="GH10249P"/>
    <property type="match status" value="1"/>
</dbReference>
<dbReference type="InterPro" id="IPR050930">
    <property type="entry name" value="MFS_Vesicular_Transporter"/>
</dbReference>
<keyword evidence="7" id="KW-0325">Glycoprotein</keyword>
<evidence type="ECO:0000256" key="4">
    <source>
        <dbReference type="ARBA" id="ARBA00022775"/>
    </source>
</evidence>
<dbReference type="PANTHER" id="PTHR23506:SF13">
    <property type="entry name" value="VESICULAR ACETYLCHOLINE TRANSPORTER"/>
    <property type="match status" value="1"/>
</dbReference>
<protein>
    <submittedName>
        <fullName evidence="9">Uncharacterized protein</fullName>
    </submittedName>
</protein>
<dbReference type="GO" id="GO:0043195">
    <property type="term" value="C:terminal bouton"/>
    <property type="evidence" value="ECO:0007669"/>
    <property type="project" value="TreeGrafter"/>
</dbReference>
<feature type="transmembrane region" description="Helical" evidence="8">
    <location>
        <begin position="103"/>
        <end position="121"/>
    </location>
</feature>
<dbReference type="Gene3D" id="1.20.1250.20">
    <property type="entry name" value="MFS general substrate transporter like domains"/>
    <property type="match status" value="1"/>
</dbReference>
<comment type="caution">
    <text evidence="9">The sequence shown here is derived from an EMBL/GenBank/DDBJ whole genome shotgun (WGS) entry which is preliminary data.</text>
</comment>
<evidence type="ECO:0000256" key="3">
    <source>
        <dbReference type="ARBA" id="ARBA00022692"/>
    </source>
</evidence>
<feature type="transmembrane region" description="Helical" evidence="8">
    <location>
        <begin position="381"/>
        <end position="402"/>
    </location>
</feature>
<evidence type="ECO:0000256" key="5">
    <source>
        <dbReference type="ARBA" id="ARBA00022989"/>
    </source>
</evidence>
<keyword evidence="10" id="KW-1185">Reference proteome</keyword>
<organism evidence="9 10">
    <name type="scientific">Popillia japonica</name>
    <name type="common">Japanese beetle</name>
    <dbReference type="NCBI Taxonomy" id="7064"/>
    <lineage>
        <taxon>Eukaryota</taxon>
        <taxon>Metazoa</taxon>
        <taxon>Ecdysozoa</taxon>
        <taxon>Arthropoda</taxon>
        <taxon>Hexapoda</taxon>
        <taxon>Insecta</taxon>
        <taxon>Pterygota</taxon>
        <taxon>Neoptera</taxon>
        <taxon>Endopterygota</taxon>
        <taxon>Coleoptera</taxon>
        <taxon>Polyphaga</taxon>
        <taxon>Scarabaeiformia</taxon>
        <taxon>Scarabaeidae</taxon>
        <taxon>Rutelinae</taxon>
        <taxon>Popillia</taxon>
    </lineage>
</organism>
<dbReference type="GO" id="GO:0007268">
    <property type="term" value="P:chemical synaptic transmission"/>
    <property type="evidence" value="ECO:0007669"/>
    <property type="project" value="TreeGrafter"/>
</dbReference>
<dbReference type="InterPro" id="IPR011701">
    <property type="entry name" value="MFS"/>
</dbReference>
<accession>A0AAW1MFA4</accession>
<evidence type="ECO:0000256" key="7">
    <source>
        <dbReference type="ARBA" id="ARBA00023180"/>
    </source>
</evidence>
<keyword evidence="3 8" id="KW-0812">Transmembrane</keyword>
<keyword evidence="2" id="KW-0813">Transport</keyword>
<keyword evidence="5 8" id="KW-1133">Transmembrane helix</keyword>
<feature type="transmembrane region" description="Helical" evidence="8">
    <location>
        <begin position="75"/>
        <end position="96"/>
    </location>
</feature>
<feature type="transmembrane region" description="Helical" evidence="8">
    <location>
        <begin position="185"/>
        <end position="206"/>
    </location>
</feature>
<dbReference type="GO" id="GO:0030121">
    <property type="term" value="C:AP-1 adaptor complex"/>
    <property type="evidence" value="ECO:0007669"/>
    <property type="project" value="TreeGrafter"/>
</dbReference>
<reference evidence="9 10" key="1">
    <citation type="journal article" date="2024" name="BMC Genomics">
        <title>De novo assembly and annotation of Popillia japonica's genome with initial clues to its potential as an invasive pest.</title>
        <authorList>
            <person name="Cucini C."/>
            <person name="Boschi S."/>
            <person name="Funari R."/>
            <person name="Cardaioli E."/>
            <person name="Iannotti N."/>
            <person name="Marturano G."/>
            <person name="Paoli F."/>
            <person name="Bruttini M."/>
            <person name="Carapelli A."/>
            <person name="Frati F."/>
            <person name="Nardi F."/>
        </authorList>
    </citation>
    <scope>NUCLEOTIDE SEQUENCE [LARGE SCALE GENOMIC DNA]</scope>
    <source>
        <strain evidence="9">DMR45628</strain>
    </source>
</reference>
<evidence type="ECO:0000256" key="2">
    <source>
        <dbReference type="ARBA" id="ARBA00022448"/>
    </source>
</evidence>